<feature type="transmembrane region" description="Helical" evidence="1">
    <location>
        <begin position="6"/>
        <end position="29"/>
    </location>
</feature>
<reference evidence="2 3" key="1">
    <citation type="submission" date="2017-11" db="EMBL/GenBank/DDBJ databases">
        <title>Comparitive Functional Genomics of Dry Heat Resistant strains isolated from the Viking Spacecraft.</title>
        <authorList>
            <person name="Seuylemezian A."/>
            <person name="Cooper K."/>
            <person name="Vaishampayan P."/>
        </authorList>
    </citation>
    <scope>NUCLEOTIDE SEQUENCE [LARGE SCALE GENOMIC DNA]</scope>
    <source>
        <strain evidence="2 3">V1-29</strain>
    </source>
</reference>
<dbReference type="OrthoDB" id="2112914at2"/>
<evidence type="ECO:0000256" key="1">
    <source>
        <dbReference type="SAM" id="Phobius"/>
    </source>
</evidence>
<evidence type="ECO:0000313" key="2">
    <source>
        <dbReference type="EMBL" id="PLT27666.1"/>
    </source>
</evidence>
<dbReference type="SUPFAM" id="SSF48371">
    <property type="entry name" value="ARM repeat"/>
    <property type="match status" value="1"/>
</dbReference>
<comment type="caution">
    <text evidence="2">The sequence shown here is derived from an EMBL/GenBank/DDBJ whole genome shotgun (WGS) entry which is preliminary data.</text>
</comment>
<dbReference type="EMBL" id="PGUY01000086">
    <property type="protein sequence ID" value="PLT27666.1"/>
    <property type="molecule type" value="Genomic_DNA"/>
</dbReference>
<dbReference type="AlphaFoldDB" id="A0A2N5LZX0"/>
<organism evidence="2 3">
    <name type="scientific">Peribacillus deserti</name>
    <dbReference type="NCBI Taxonomy" id="673318"/>
    <lineage>
        <taxon>Bacteria</taxon>
        <taxon>Bacillati</taxon>
        <taxon>Bacillota</taxon>
        <taxon>Bacilli</taxon>
        <taxon>Bacillales</taxon>
        <taxon>Bacillaceae</taxon>
        <taxon>Peribacillus</taxon>
    </lineage>
</organism>
<dbReference type="Pfam" id="PF13646">
    <property type="entry name" value="HEAT_2"/>
    <property type="match status" value="1"/>
</dbReference>
<gene>
    <name evidence="2" type="ORF">CUU66_22700</name>
</gene>
<protein>
    <recommendedName>
        <fullName evidence="4">HEAT repeat domain-containing protein</fullName>
    </recommendedName>
</protein>
<keyword evidence="1" id="KW-1133">Transmembrane helix</keyword>
<evidence type="ECO:0000313" key="3">
    <source>
        <dbReference type="Proteomes" id="UP000234748"/>
    </source>
</evidence>
<accession>A0A2N5LZX0</accession>
<dbReference type="InterPro" id="IPR016024">
    <property type="entry name" value="ARM-type_fold"/>
</dbReference>
<keyword evidence="1" id="KW-0812">Transmembrane</keyword>
<dbReference type="InterPro" id="IPR011989">
    <property type="entry name" value="ARM-like"/>
</dbReference>
<keyword evidence="3" id="KW-1185">Reference proteome</keyword>
<keyword evidence="1" id="KW-0472">Membrane</keyword>
<dbReference type="Gene3D" id="1.25.10.10">
    <property type="entry name" value="Leucine-rich Repeat Variant"/>
    <property type="match status" value="1"/>
</dbReference>
<name>A0A2N5LZX0_9BACI</name>
<proteinExistence type="predicted"/>
<evidence type="ECO:0008006" key="4">
    <source>
        <dbReference type="Google" id="ProtNLM"/>
    </source>
</evidence>
<dbReference type="Proteomes" id="UP000234748">
    <property type="component" value="Unassembled WGS sequence"/>
</dbReference>
<sequence length="355" mass="41488">MFKNEIYLLAAATALIVIILSLMLIYLVYRKTFEIKTRAQIEQMKKELEPKLLTYVMEQKWASALRVDSKVKKRALEELLSSLASVLQGEELTRNVARIADHQLSGYYKTELKSRLWSTRMNALFHIDIFSISSLEKDILVLLHSRRPSAEERHHCYRILASFNYHGLIELISNDPDGVSEFEYRHILYRINRNQYDQMVLSFYKFNDALKYAILDCIGMQKRLEYTPFLESVAEHTSGECKIRALKALISVGHVKDVNKYLILSKSREWQERMLAAKMFGVVRDKSLIQTLVELMHDQSWWVRFQAGSSIRKYPDGEKTLLSIYQNDSDPYARDMAWEWVNEGDGYTFDNNGLV</sequence>
<dbReference type="RefSeq" id="WP_101645674.1">
    <property type="nucleotide sequence ID" value="NZ_PGUY01000086.1"/>
</dbReference>